<protein>
    <submittedName>
        <fullName evidence="1">Uncharacterized protein</fullName>
    </submittedName>
</protein>
<sequence length="99" mass="11345">MLVRKLMNTDKCKIRHKVNLVHLVSHPCKSNFKETVLCQNSDFLLTKGEILAPAFYLQLAFLQAKSGNWFSQFLQRFQPKSVDIYGISLSCPESDPLQT</sequence>
<comment type="caution">
    <text evidence="1">The sequence shown here is derived from an EMBL/GenBank/DDBJ whole genome shotgun (WGS) entry which is preliminary data.</text>
</comment>
<gene>
    <name evidence="1" type="ORF">ILYODFUR_028775</name>
</gene>
<evidence type="ECO:0000313" key="1">
    <source>
        <dbReference type="EMBL" id="MEQ2226579.1"/>
    </source>
</evidence>
<accession>A0ABV0T1B0</accession>
<dbReference type="EMBL" id="JAHRIQ010015575">
    <property type="protein sequence ID" value="MEQ2226579.1"/>
    <property type="molecule type" value="Genomic_DNA"/>
</dbReference>
<feature type="non-terminal residue" evidence="1">
    <location>
        <position position="99"/>
    </location>
</feature>
<reference evidence="1 2" key="1">
    <citation type="submission" date="2021-06" db="EMBL/GenBank/DDBJ databases">
        <authorList>
            <person name="Palmer J.M."/>
        </authorList>
    </citation>
    <scope>NUCLEOTIDE SEQUENCE [LARGE SCALE GENOMIC DNA]</scope>
    <source>
        <strain evidence="2">if_2019</strain>
        <tissue evidence="1">Muscle</tissue>
    </source>
</reference>
<proteinExistence type="predicted"/>
<dbReference type="Proteomes" id="UP001482620">
    <property type="component" value="Unassembled WGS sequence"/>
</dbReference>
<organism evidence="1 2">
    <name type="scientific">Ilyodon furcidens</name>
    <name type="common">goldbreast splitfin</name>
    <dbReference type="NCBI Taxonomy" id="33524"/>
    <lineage>
        <taxon>Eukaryota</taxon>
        <taxon>Metazoa</taxon>
        <taxon>Chordata</taxon>
        <taxon>Craniata</taxon>
        <taxon>Vertebrata</taxon>
        <taxon>Euteleostomi</taxon>
        <taxon>Actinopterygii</taxon>
        <taxon>Neopterygii</taxon>
        <taxon>Teleostei</taxon>
        <taxon>Neoteleostei</taxon>
        <taxon>Acanthomorphata</taxon>
        <taxon>Ovalentaria</taxon>
        <taxon>Atherinomorphae</taxon>
        <taxon>Cyprinodontiformes</taxon>
        <taxon>Goodeidae</taxon>
        <taxon>Ilyodon</taxon>
    </lineage>
</organism>
<keyword evidence="2" id="KW-1185">Reference proteome</keyword>
<name>A0ABV0T1B0_9TELE</name>
<evidence type="ECO:0000313" key="2">
    <source>
        <dbReference type="Proteomes" id="UP001482620"/>
    </source>
</evidence>